<organism evidence="3">
    <name type="scientific">Oscillatoriales cyanobacterium SpSt-418</name>
    <dbReference type="NCBI Taxonomy" id="2282169"/>
    <lineage>
        <taxon>Bacteria</taxon>
        <taxon>Bacillati</taxon>
        <taxon>Cyanobacteriota</taxon>
        <taxon>Cyanophyceae</taxon>
        <taxon>Oscillatoriophycideae</taxon>
        <taxon>Oscillatoriales</taxon>
    </lineage>
</organism>
<dbReference type="Gene3D" id="1.10.443.10">
    <property type="entry name" value="Intergrase catalytic core"/>
    <property type="match status" value="1"/>
</dbReference>
<accession>A0A7C3PJ27</accession>
<feature type="domain" description="Tyr recombinase" evidence="2">
    <location>
        <begin position="194"/>
        <end position="355"/>
    </location>
</feature>
<dbReference type="EMBL" id="DSRU01000233">
    <property type="protein sequence ID" value="HFM99280.1"/>
    <property type="molecule type" value="Genomic_DNA"/>
</dbReference>
<gene>
    <name evidence="3" type="ORF">ENR64_16285</name>
</gene>
<dbReference type="GO" id="GO:0003677">
    <property type="term" value="F:DNA binding"/>
    <property type="evidence" value="ECO:0007669"/>
    <property type="project" value="InterPro"/>
</dbReference>
<dbReference type="InterPro" id="IPR011010">
    <property type="entry name" value="DNA_brk_join_enz"/>
</dbReference>
<dbReference type="AlphaFoldDB" id="A0A7C3PJ27"/>
<reference evidence="3" key="1">
    <citation type="journal article" date="2020" name="mSystems">
        <title>Genome- and Community-Level Interaction Insights into Carbon Utilization and Element Cycling Functions of Hydrothermarchaeota in Hydrothermal Sediment.</title>
        <authorList>
            <person name="Zhou Z."/>
            <person name="Liu Y."/>
            <person name="Xu W."/>
            <person name="Pan J."/>
            <person name="Luo Z.H."/>
            <person name="Li M."/>
        </authorList>
    </citation>
    <scope>NUCLEOTIDE SEQUENCE [LARGE SCALE GENOMIC DNA]</scope>
    <source>
        <strain evidence="3">SpSt-418</strain>
    </source>
</reference>
<evidence type="ECO:0000313" key="3">
    <source>
        <dbReference type="EMBL" id="HFM99280.1"/>
    </source>
</evidence>
<comment type="caution">
    <text evidence="3">The sequence shown here is derived from an EMBL/GenBank/DDBJ whole genome shotgun (WGS) entry which is preliminary data.</text>
</comment>
<dbReference type="SUPFAM" id="SSF56349">
    <property type="entry name" value="DNA breaking-rejoining enzymes"/>
    <property type="match status" value="1"/>
</dbReference>
<keyword evidence="1" id="KW-0233">DNA recombination</keyword>
<proteinExistence type="predicted"/>
<dbReference type="GO" id="GO:0015074">
    <property type="term" value="P:DNA integration"/>
    <property type="evidence" value="ECO:0007669"/>
    <property type="project" value="InterPro"/>
</dbReference>
<protein>
    <submittedName>
        <fullName evidence="3">Integrase</fullName>
    </submittedName>
</protein>
<dbReference type="PROSITE" id="PS51898">
    <property type="entry name" value="TYR_RECOMBINASE"/>
    <property type="match status" value="1"/>
</dbReference>
<evidence type="ECO:0000259" key="2">
    <source>
        <dbReference type="PROSITE" id="PS51898"/>
    </source>
</evidence>
<name>A0A7C3PJ27_9CYAN</name>
<dbReference type="InterPro" id="IPR002104">
    <property type="entry name" value="Integrase_catalytic"/>
</dbReference>
<dbReference type="InterPro" id="IPR013762">
    <property type="entry name" value="Integrase-like_cat_sf"/>
</dbReference>
<evidence type="ECO:0000256" key="1">
    <source>
        <dbReference type="ARBA" id="ARBA00023172"/>
    </source>
</evidence>
<sequence length="380" mass="44080">MDVDEQIARANERLKTSRVGVSIERRGGRLWLRGTFPPKPDSGRNNPYRQKISLGVRATPAGVQQAEKKARLLSAQLNLQEFDWGEWSDTGATKSDGPIIGEVVERFEVDYWNNRSRTPQAETTWKTDYQAAFNKLPKNVLLTLEVLEAAILTTEPDSKQRKRVFEKLVSLAKFAGMEVNFSEKLRGTYSAKEVNPRALPDDKTIQETRDKIQNDAWRWVFGAMAVWGLRPHEVFHLDLEKFPVAQVLDQTKTGMRFVYPLYPEWAEAWNLDDVTLPKFQKVHSNAKLGGKVSGEFNDRKIPFKPYDLRHSYARRCFEFSIPPDWAAHLMGHSLKVHMETYRRWIKWETYKKAYETLIVRSDRPQPPEFIGKQQEFPEVP</sequence>
<dbReference type="GO" id="GO:0006310">
    <property type="term" value="P:DNA recombination"/>
    <property type="evidence" value="ECO:0007669"/>
    <property type="project" value="UniProtKB-KW"/>
</dbReference>